<evidence type="ECO:0000256" key="1">
    <source>
        <dbReference type="SAM" id="MobiDB-lite"/>
    </source>
</evidence>
<sequence>MGKPFYDLESKDSSKLQQPHQNEPSAPSLSEMNDSSYVDFIILGNKENYSVRADRLSILNSNTKLSKLVKAEKYTINHSNIDAINFEALVRFIETKFIRFGDDIKTTLNILELASMFQCHDLEIACVKDLDLKLCVENVLDIFKALRYYNTSTVQTIKTVPKPPMAADEHLNAMFFNTLQFIDQHAADVLPRDEMLSLRFEELEIIIKRDALQIPTEKLIFELLADWSSKECERKMLEPSEENRRRVLGGLIYTPRYLNMTYEEFKKCRERINLLDPIEVQLIENFFAKKKSSNLTEEQMSMLENFKKPRPEFAPMPIHLSNRSNHKNYPKKMRKYAQKQLEDGNGDNCLVNCASVFACIFE</sequence>
<feature type="domain" description="BACK" evidence="3">
    <location>
        <begin position="177"/>
        <end position="234"/>
    </location>
</feature>
<keyword evidence="5" id="KW-1185">Reference proteome</keyword>
<comment type="caution">
    <text evidence="4">The sequence shown here is derived from an EMBL/GenBank/DDBJ whole genome shotgun (WGS) entry which is preliminary data.</text>
</comment>
<dbReference type="Pfam" id="PF00651">
    <property type="entry name" value="BTB"/>
    <property type="match status" value="1"/>
</dbReference>
<dbReference type="Gene3D" id="1.25.40.420">
    <property type="match status" value="1"/>
</dbReference>
<dbReference type="PANTHER" id="PTHR45774:SF4">
    <property type="entry name" value="AXUNDEAD, ISOFORM F"/>
    <property type="match status" value="1"/>
</dbReference>
<reference evidence="4" key="1">
    <citation type="submission" date="2021-03" db="EMBL/GenBank/DDBJ databases">
        <title>Chromosome level genome of the anhydrobiotic midge Polypedilum vanderplanki.</title>
        <authorList>
            <person name="Yoshida Y."/>
            <person name="Kikawada T."/>
            <person name="Gusev O."/>
        </authorList>
    </citation>
    <scope>NUCLEOTIDE SEQUENCE</scope>
    <source>
        <strain evidence="4">NIAS01</strain>
        <tissue evidence="4">Whole body or cell culture</tissue>
    </source>
</reference>
<dbReference type="AlphaFoldDB" id="A0A9J6CEB3"/>
<dbReference type="Gene3D" id="3.30.710.10">
    <property type="entry name" value="Potassium Channel Kv1.1, Chain A"/>
    <property type="match status" value="1"/>
</dbReference>
<dbReference type="GO" id="GO:0022008">
    <property type="term" value="P:neurogenesis"/>
    <property type="evidence" value="ECO:0007669"/>
    <property type="project" value="TreeGrafter"/>
</dbReference>
<evidence type="ECO:0000259" key="3">
    <source>
        <dbReference type="Pfam" id="PF07707"/>
    </source>
</evidence>
<gene>
    <name evidence="4" type="ORF">PVAND_010027</name>
</gene>
<evidence type="ECO:0008006" key="6">
    <source>
        <dbReference type="Google" id="ProtNLM"/>
    </source>
</evidence>
<evidence type="ECO:0000313" key="4">
    <source>
        <dbReference type="EMBL" id="KAG5680521.1"/>
    </source>
</evidence>
<dbReference type="InterPro" id="IPR011333">
    <property type="entry name" value="SKP1/BTB/POZ_sf"/>
</dbReference>
<proteinExistence type="predicted"/>
<dbReference type="InterPro" id="IPR000210">
    <property type="entry name" value="BTB/POZ_dom"/>
</dbReference>
<evidence type="ECO:0000313" key="5">
    <source>
        <dbReference type="Proteomes" id="UP001107558"/>
    </source>
</evidence>
<dbReference type="GO" id="GO:0005829">
    <property type="term" value="C:cytosol"/>
    <property type="evidence" value="ECO:0007669"/>
    <property type="project" value="TreeGrafter"/>
</dbReference>
<dbReference type="EMBL" id="JADBJN010000001">
    <property type="protein sequence ID" value="KAG5680521.1"/>
    <property type="molecule type" value="Genomic_DNA"/>
</dbReference>
<organism evidence="4 5">
    <name type="scientific">Polypedilum vanderplanki</name>
    <name type="common">Sleeping chironomid midge</name>
    <dbReference type="NCBI Taxonomy" id="319348"/>
    <lineage>
        <taxon>Eukaryota</taxon>
        <taxon>Metazoa</taxon>
        <taxon>Ecdysozoa</taxon>
        <taxon>Arthropoda</taxon>
        <taxon>Hexapoda</taxon>
        <taxon>Insecta</taxon>
        <taxon>Pterygota</taxon>
        <taxon>Neoptera</taxon>
        <taxon>Endopterygota</taxon>
        <taxon>Diptera</taxon>
        <taxon>Nematocera</taxon>
        <taxon>Chironomoidea</taxon>
        <taxon>Chironomidae</taxon>
        <taxon>Chironominae</taxon>
        <taxon>Polypedilum</taxon>
        <taxon>Polypedilum</taxon>
    </lineage>
</organism>
<name>A0A9J6CEB3_POLVA</name>
<protein>
    <recommendedName>
        <fullName evidence="6">BACK domain-containing protein</fullName>
    </recommendedName>
</protein>
<feature type="compositionally biased region" description="Basic and acidic residues" evidence="1">
    <location>
        <begin position="1"/>
        <end position="14"/>
    </location>
</feature>
<feature type="compositionally biased region" description="Polar residues" evidence="1">
    <location>
        <begin position="15"/>
        <end position="31"/>
    </location>
</feature>
<accession>A0A9J6CEB3</accession>
<dbReference type="OrthoDB" id="6335872at2759"/>
<dbReference type="InterPro" id="IPR011705">
    <property type="entry name" value="BACK"/>
</dbReference>
<dbReference type="Proteomes" id="UP001107558">
    <property type="component" value="Chromosome 1"/>
</dbReference>
<feature type="region of interest" description="Disordered" evidence="1">
    <location>
        <begin position="1"/>
        <end position="31"/>
    </location>
</feature>
<evidence type="ECO:0000259" key="2">
    <source>
        <dbReference type="Pfam" id="PF00651"/>
    </source>
</evidence>
<dbReference type="Pfam" id="PF07707">
    <property type="entry name" value="BACK"/>
    <property type="match status" value="1"/>
</dbReference>
<dbReference type="PANTHER" id="PTHR45774">
    <property type="entry name" value="BTB/POZ DOMAIN-CONTAINING"/>
    <property type="match status" value="1"/>
</dbReference>
<feature type="domain" description="BTB" evidence="2">
    <location>
        <begin position="36"/>
        <end position="131"/>
    </location>
</feature>